<sequence>MDIKTFESYSDFLEDETLAEEEQAAWEKGFADGEVKALTLAKKFADEGRLDDLTRAIEDPAFRKEMYKKFE</sequence>
<protein>
    <submittedName>
        <fullName evidence="1">Uncharacterized protein</fullName>
    </submittedName>
</protein>
<dbReference type="EMBL" id="VUNB01000002">
    <property type="protein sequence ID" value="MST68484.1"/>
    <property type="molecule type" value="Genomic_DNA"/>
</dbReference>
<reference evidence="1" key="1">
    <citation type="submission" date="2019-09" db="EMBL/GenBank/DDBJ databases">
        <title>In-depth cultivation of the pig gut microbiome towards novel bacterial diversity and tailored functional studies.</title>
        <authorList>
            <person name="Wylensek D."/>
            <person name="Hitch T.C.A."/>
            <person name="Clavel T."/>
        </authorList>
    </citation>
    <scope>NUCLEOTIDE SEQUENCE</scope>
    <source>
        <strain evidence="1">RF-744-FAT-WT-3</strain>
    </source>
</reference>
<dbReference type="RefSeq" id="WP_154571960.1">
    <property type="nucleotide sequence ID" value="NZ_DBEZJY010000057.1"/>
</dbReference>
<dbReference type="AlphaFoldDB" id="A0A6A8M9I7"/>
<comment type="caution">
    <text evidence="1">The sequence shown here is derived from an EMBL/GenBank/DDBJ whole genome shotgun (WGS) entry which is preliminary data.</text>
</comment>
<name>A0A6A8M9I7_9FIRM</name>
<accession>A0A6A8M9I7</accession>
<organism evidence="1">
    <name type="scientific">Baileyella intestinalis</name>
    <dbReference type="NCBI Taxonomy" id="2606709"/>
    <lineage>
        <taxon>Bacteria</taxon>
        <taxon>Bacillati</taxon>
        <taxon>Bacillota</taxon>
        <taxon>Clostridia</taxon>
        <taxon>Peptostreptococcales</taxon>
        <taxon>Anaerovoracaceae</taxon>
        <taxon>Baileyella</taxon>
    </lineage>
</organism>
<evidence type="ECO:0000313" key="1">
    <source>
        <dbReference type="EMBL" id="MST68484.1"/>
    </source>
</evidence>
<gene>
    <name evidence="1" type="ORF">FYJ66_02615</name>
</gene>
<proteinExistence type="predicted"/>